<keyword evidence="4" id="KW-0017">Alkaloid metabolism</keyword>
<dbReference type="PANTHER" id="PTHR11746">
    <property type="entry name" value="O-METHYLTRANSFERASE"/>
    <property type="match status" value="1"/>
</dbReference>
<dbReference type="GO" id="GO:0032259">
    <property type="term" value="P:methylation"/>
    <property type="evidence" value="ECO:0007669"/>
    <property type="project" value="UniProtKB-KW"/>
</dbReference>
<dbReference type="AlphaFoldDB" id="A0AA51Z0L7"/>
<dbReference type="InterPro" id="IPR016461">
    <property type="entry name" value="COMT-like"/>
</dbReference>
<evidence type="ECO:0000256" key="8">
    <source>
        <dbReference type="PIRSR" id="PIRSR005739-1"/>
    </source>
</evidence>
<feature type="domain" description="O-methyltransferase dimerisation" evidence="10">
    <location>
        <begin position="24"/>
        <end position="117"/>
    </location>
</feature>
<evidence type="ECO:0000256" key="3">
    <source>
        <dbReference type="ARBA" id="ARBA00011738"/>
    </source>
</evidence>
<dbReference type="InterPro" id="IPR001077">
    <property type="entry name" value="COMT_C"/>
</dbReference>
<dbReference type="PIRSF" id="PIRSF005739">
    <property type="entry name" value="O-mtase"/>
    <property type="match status" value="1"/>
</dbReference>
<evidence type="ECO:0000259" key="9">
    <source>
        <dbReference type="Pfam" id="PF00891"/>
    </source>
</evidence>
<evidence type="ECO:0000313" key="11">
    <source>
        <dbReference type="EMBL" id="WMX25286.1"/>
    </source>
</evidence>
<dbReference type="InterPro" id="IPR036388">
    <property type="entry name" value="WH-like_DNA-bd_sf"/>
</dbReference>
<evidence type="ECO:0000259" key="10">
    <source>
        <dbReference type="Pfam" id="PF08100"/>
    </source>
</evidence>
<dbReference type="InterPro" id="IPR029063">
    <property type="entry name" value="SAM-dependent_MTases_sf"/>
</dbReference>
<evidence type="ECO:0000256" key="6">
    <source>
        <dbReference type="ARBA" id="ARBA00022679"/>
    </source>
</evidence>
<evidence type="ECO:0000256" key="4">
    <source>
        <dbReference type="ARBA" id="ARBA00022589"/>
    </source>
</evidence>
<dbReference type="EMBL" id="OQ831043">
    <property type="protein sequence ID" value="WMX25286.1"/>
    <property type="molecule type" value="mRNA"/>
</dbReference>
<keyword evidence="7" id="KW-0949">S-adenosyl-L-methionine</keyword>
<keyword evidence="6" id="KW-0808">Transferase</keyword>
<dbReference type="CDD" id="cd02440">
    <property type="entry name" value="AdoMet_MTases"/>
    <property type="match status" value="1"/>
</dbReference>
<dbReference type="Pfam" id="PF08100">
    <property type="entry name" value="Dimerisation"/>
    <property type="match status" value="1"/>
</dbReference>
<dbReference type="FunFam" id="3.40.50.150:FF:000061">
    <property type="entry name" value="Caffeic acid O-methyltransferase"/>
    <property type="match status" value="1"/>
</dbReference>
<sequence>MALNPPHQNNVMEKEDLCSFALSIATSSSLSMVLKAIIELDIIGIINRAGPGAHLSPAQIAAQLPTKDPGATASMLDRMLRVLANNSILSCSLRALPNDGPIERLYGLAPVCQFFTKPEDFGPMVLFSQDKVYTDAWHHLKDAVLEGGSAFKKAHGMTLFEYLGTDMRFSKVFNNAMSNCSTITMKKMLENYNGFDGLSTLVDVGGGTGQTLNMIIAKYPTIRGINFDLPHVINDAPNYDGVEHVAGDMFVSVPKGDATFMKWICHDWSDKLCLKLLKNCHTALSDHGKVIVCDYILPVALETSHSARVASNMDIHMLSYCGGGKERTEQEFEALAREAGFESFRVVCSAYDLKVMEFLKKN</sequence>
<dbReference type="GO" id="GO:0046983">
    <property type="term" value="F:protein dimerization activity"/>
    <property type="evidence" value="ECO:0007669"/>
    <property type="project" value="InterPro"/>
</dbReference>
<dbReference type="InterPro" id="IPR036390">
    <property type="entry name" value="WH_DNA-bd_sf"/>
</dbReference>
<dbReference type="FunFam" id="1.10.10.10:FF:000357">
    <property type="entry name" value="Caffeic acid 3-O-methyltransferase"/>
    <property type="match status" value="1"/>
</dbReference>
<reference evidence="11" key="1">
    <citation type="journal article" date="2023" name="Plant J.">
        <title>Elucidation of the mescaline biosynthetic pathway in peyote (Lophophora williamsii).</title>
        <authorList>
            <person name="Watkins J.L."/>
            <person name="Li Q."/>
            <person name="Yeaman S."/>
            <person name="Facchini P.J."/>
        </authorList>
    </citation>
    <scope>NUCLEOTIDE SEQUENCE</scope>
</reference>
<protein>
    <submittedName>
        <fullName evidence="11">O-methyltransferase OMT15</fullName>
    </submittedName>
</protein>
<dbReference type="GO" id="GO:0008171">
    <property type="term" value="F:O-methyltransferase activity"/>
    <property type="evidence" value="ECO:0007669"/>
    <property type="project" value="InterPro"/>
</dbReference>
<organism evidence="11">
    <name type="scientific">Lophophora williamsii</name>
    <name type="common">Peyote</name>
    <name type="synonym">Echinocactus williamsii</name>
    <dbReference type="NCBI Taxonomy" id="130138"/>
    <lineage>
        <taxon>Eukaryota</taxon>
        <taxon>Viridiplantae</taxon>
        <taxon>Streptophyta</taxon>
        <taxon>Embryophyta</taxon>
        <taxon>Tracheophyta</taxon>
        <taxon>Spermatophyta</taxon>
        <taxon>Magnoliopsida</taxon>
        <taxon>eudicotyledons</taxon>
        <taxon>Gunneridae</taxon>
        <taxon>Pentapetalae</taxon>
        <taxon>Caryophyllales</taxon>
        <taxon>Cactineae</taxon>
        <taxon>Cactaceae</taxon>
        <taxon>Cactoideae</taxon>
        <taxon>Cacteae</taxon>
        <taxon>Lophophora</taxon>
    </lineage>
</organism>
<comment type="pathway">
    <text evidence="1">Alkaloid biosynthesis.</text>
</comment>
<feature type="active site" description="Proton acceptor" evidence="8">
    <location>
        <position position="266"/>
    </location>
</feature>
<evidence type="ECO:0000256" key="1">
    <source>
        <dbReference type="ARBA" id="ARBA00004913"/>
    </source>
</evidence>
<dbReference type="Gene3D" id="1.10.10.10">
    <property type="entry name" value="Winged helix-like DNA-binding domain superfamily/Winged helix DNA-binding domain"/>
    <property type="match status" value="1"/>
</dbReference>
<feature type="domain" description="O-methyltransferase C-terminal" evidence="9">
    <location>
        <begin position="137"/>
        <end position="342"/>
    </location>
</feature>
<keyword evidence="5" id="KW-0489">Methyltransferase</keyword>
<evidence type="ECO:0000256" key="2">
    <source>
        <dbReference type="ARBA" id="ARBA00005211"/>
    </source>
</evidence>
<dbReference type="SUPFAM" id="SSF53335">
    <property type="entry name" value="S-adenosyl-L-methionine-dependent methyltransferases"/>
    <property type="match status" value="1"/>
</dbReference>
<comment type="subunit">
    <text evidence="3">Homodimer.</text>
</comment>
<proteinExistence type="evidence at transcript level"/>
<dbReference type="PROSITE" id="PS51683">
    <property type="entry name" value="SAM_OMT_II"/>
    <property type="match status" value="1"/>
</dbReference>
<dbReference type="SUPFAM" id="SSF46785">
    <property type="entry name" value="Winged helix' DNA-binding domain"/>
    <property type="match status" value="1"/>
</dbReference>
<comment type="pathway">
    <text evidence="2">Aromatic compound metabolism.</text>
</comment>
<dbReference type="GO" id="GO:0009820">
    <property type="term" value="P:alkaloid metabolic process"/>
    <property type="evidence" value="ECO:0007669"/>
    <property type="project" value="UniProtKB-KW"/>
</dbReference>
<name>A0AA51Z0L7_LOPWI</name>
<dbReference type="Pfam" id="PF00891">
    <property type="entry name" value="Methyltransf_2"/>
    <property type="match status" value="1"/>
</dbReference>
<accession>A0AA51Z0L7</accession>
<evidence type="ECO:0000256" key="5">
    <source>
        <dbReference type="ARBA" id="ARBA00022603"/>
    </source>
</evidence>
<dbReference type="InterPro" id="IPR012967">
    <property type="entry name" value="COMT_dimerisation"/>
</dbReference>
<dbReference type="Gene3D" id="3.40.50.150">
    <property type="entry name" value="Vaccinia Virus protein VP39"/>
    <property type="match status" value="1"/>
</dbReference>
<evidence type="ECO:0000256" key="7">
    <source>
        <dbReference type="ARBA" id="ARBA00022691"/>
    </source>
</evidence>